<accession>A0ABW3US58</accession>
<sequence length="84" mass="8705">MPALVGVINVNMITGVFNVGDAGIISPSTFSTTYAGGGSFNSGNTLNIHNEPTVINVYDSAVYEQRSLTAAPSITSIHEEGQTS</sequence>
<organism evidence="1 2">
    <name type="scientific">Paenibacillus vulneris</name>
    <dbReference type="NCBI Taxonomy" id="1133364"/>
    <lineage>
        <taxon>Bacteria</taxon>
        <taxon>Bacillati</taxon>
        <taxon>Bacillota</taxon>
        <taxon>Bacilli</taxon>
        <taxon>Bacillales</taxon>
        <taxon>Paenibacillaceae</taxon>
        <taxon>Paenibacillus</taxon>
    </lineage>
</organism>
<dbReference type="InterPro" id="IPR019618">
    <property type="entry name" value="Spore_germination_GerPA"/>
</dbReference>
<evidence type="ECO:0000313" key="1">
    <source>
        <dbReference type="EMBL" id="MFD1223763.1"/>
    </source>
</evidence>
<dbReference type="EMBL" id="JBHTLU010000036">
    <property type="protein sequence ID" value="MFD1223763.1"/>
    <property type="molecule type" value="Genomic_DNA"/>
</dbReference>
<gene>
    <name evidence="1" type="ORF">ACFQ4B_26935</name>
</gene>
<keyword evidence="2" id="KW-1185">Reference proteome</keyword>
<evidence type="ECO:0000313" key="2">
    <source>
        <dbReference type="Proteomes" id="UP001597180"/>
    </source>
</evidence>
<proteinExistence type="predicted"/>
<dbReference type="PANTHER" id="PTHR37808">
    <property type="entry name" value="SPORE GERMINATION PROTEIN-LIKE PROTEIN YDZR-RELATED"/>
    <property type="match status" value="1"/>
</dbReference>
<dbReference type="RefSeq" id="WP_345587822.1">
    <property type="nucleotide sequence ID" value="NZ_BAABJG010000014.1"/>
</dbReference>
<dbReference type="PANTHER" id="PTHR37808:SF3">
    <property type="entry name" value="SPORE GERMINATION PROTEIN GERPA-RELATED"/>
    <property type="match status" value="1"/>
</dbReference>
<dbReference type="Proteomes" id="UP001597180">
    <property type="component" value="Unassembled WGS sequence"/>
</dbReference>
<reference evidence="2" key="1">
    <citation type="journal article" date="2019" name="Int. J. Syst. Evol. Microbiol.">
        <title>The Global Catalogue of Microorganisms (GCM) 10K type strain sequencing project: providing services to taxonomists for standard genome sequencing and annotation.</title>
        <authorList>
            <consortium name="The Broad Institute Genomics Platform"/>
            <consortium name="The Broad Institute Genome Sequencing Center for Infectious Disease"/>
            <person name="Wu L."/>
            <person name="Ma J."/>
        </authorList>
    </citation>
    <scope>NUCLEOTIDE SEQUENCE [LARGE SCALE GENOMIC DNA]</scope>
    <source>
        <strain evidence="2">CCUG 53270</strain>
    </source>
</reference>
<dbReference type="Pfam" id="PF10676">
    <property type="entry name" value="gerPA"/>
    <property type="match status" value="1"/>
</dbReference>
<protein>
    <submittedName>
        <fullName evidence="1">Spore germination protein</fullName>
    </submittedName>
</protein>
<name>A0ABW3US58_9BACL</name>
<comment type="caution">
    <text evidence="1">The sequence shown here is derived from an EMBL/GenBank/DDBJ whole genome shotgun (WGS) entry which is preliminary data.</text>
</comment>